<feature type="signal peptide" evidence="1">
    <location>
        <begin position="1"/>
        <end position="25"/>
    </location>
</feature>
<feature type="chain" id="PRO_5045281471" evidence="1">
    <location>
        <begin position="26"/>
        <end position="123"/>
    </location>
</feature>
<evidence type="ECO:0000256" key="1">
    <source>
        <dbReference type="SAM" id="SignalP"/>
    </source>
</evidence>
<sequence length="123" mass="12547">MTKSTTLLALAFLASLFTNTSLVQAAPIQFPQVTKRGPVLEKVNPTVIATQPVADMAGQGVQAHGAQASGAIRDAGSSLPSSPLIQKSITRISDTVEQDALGTGQTFVDVPMNASGMTAAAPV</sequence>
<proteinExistence type="predicted"/>
<protein>
    <submittedName>
        <fullName evidence="2">Uncharacterized protein</fullName>
    </submittedName>
</protein>
<keyword evidence="3" id="KW-1185">Reference proteome</keyword>
<comment type="caution">
    <text evidence="2">The sequence shown here is derived from an EMBL/GenBank/DDBJ whole genome shotgun (WGS) entry which is preliminary data.</text>
</comment>
<evidence type="ECO:0000313" key="3">
    <source>
        <dbReference type="Proteomes" id="UP001194696"/>
    </source>
</evidence>
<reference evidence="2 3" key="1">
    <citation type="journal article" date="2020" name="Fungal Divers.">
        <title>Resolving the Mortierellaceae phylogeny through synthesis of multi-gene phylogenetics and phylogenomics.</title>
        <authorList>
            <person name="Vandepol N."/>
            <person name="Liber J."/>
            <person name="Desiro A."/>
            <person name="Na H."/>
            <person name="Kennedy M."/>
            <person name="Barry K."/>
            <person name="Grigoriev I.V."/>
            <person name="Miller A.N."/>
            <person name="O'Donnell K."/>
            <person name="Stajich J.E."/>
            <person name="Bonito G."/>
        </authorList>
    </citation>
    <scope>NUCLEOTIDE SEQUENCE [LARGE SCALE GENOMIC DNA]</scope>
    <source>
        <strain evidence="2 3">AD045</strain>
    </source>
</reference>
<dbReference type="Proteomes" id="UP001194696">
    <property type="component" value="Unassembled WGS sequence"/>
</dbReference>
<accession>A0ABQ7K5B1</accession>
<keyword evidence="1" id="KW-0732">Signal</keyword>
<name>A0ABQ7K5B1_9FUNG</name>
<organism evidence="2 3">
    <name type="scientific">Linnemannia gamsii</name>
    <dbReference type="NCBI Taxonomy" id="64522"/>
    <lineage>
        <taxon>Eukaryota</taxon>
        <taxon>Fungi</taxon>
        <taxon>Fungi incertae sedis</taxon>
        <taxon>Mucoromycota</taxon>
        <taxon>Mortierellomycotina</taxon>
        <taxon>Mortierellomycetes</taxon>
        <taxon>Mortierellales</taxon>
        <taxon>Mortierellaceae</taxon>
        <taxon>Linnemannia</taxon>
    </lineage>
</organism>
<gene>
    <name evidence="2" type="ORF">BGZ96_006149</name>
</gene>
<evidence type="ECO:0000313" key="2">
    <source>
        <dbReference type="EMBL" id="KAG0290358.1"/>
    </source>
</evidence>
<dbReference type="EMBL" id="JAAAIM010000297">
    <property type="protein sequence ID" value="KAG0290358.1"/>
    <property type="molecule type" value="Genomic_DNA"/>
</dbReference>